<evidence type="ECO:0008006" key="3">
    <source>
        <dbReference type="Google" id="ProtNLM"/>
    </source>
</evidence>
<organism evidence="1 2">
    <name type="scientific">Rheinheimera tilapiae</name>
    <dbReference type="NCBI Taxonomy" id="875043"/>
    <lineage>
        <taxon>Bacteria</taxon>
        <taxon>Pseudomonadati</taxon>
        <taxon>Pseudomonadota</taxon>
        <taxon>Gammaproteobacteria</taxon>
        <taxon>Chromatiales</taxon>
        <taxon>Chromatiaceae</taxon>
        <taxon>Rheinheimera</taxon>
    </lineage>
</organism>
<dbReference type="Proteomes" id="UP001589813">
    <property type="component" value="Unassembled WGS sequence"/>
</dbReference>
<reference evidence="1 2" key="1">
    <citation type="submission" date="2024-09" db="EMBL/GenBank/DDBJ databases">
        <authorList>
            <person name="Sun Q."/>
            <person name="Mori K."/>
        </authorList>
    </citation>
    <scope>NUCLEOTIDE SEQUENCE [LARGE SCALE GENOMIC DNA]</scope>
    <source>
        <strain evidence="1 2">KCTC 23315</strain>
    </source>
</reference>
<proteinExistence type="predicted"/>
<evidence type="ECO:0000313" key="2">
    <source>
        <dbReference type="Proteomes" id="UP001589813"/>
    </source>
</evidence>
<dbReference type="EMBL" id="JBHLXP010000001">
    <property type="protein sequence ID" value="MFC0047771.1"/>
    <property type="molecule type" value="Genomic_DNA"/>
</dbReference>
<gene>
    <name evidence="1" type="ORF">ACFFJP_05685</name>
</gene>
<evidence type="ECO:0000313" key="1">
    <source>
        <dbReference type="EMBL" id="MFC0047771.1"/>
    </source>
</evidence>
<keyword evidence="2" id="KW-1185">Reference proteome</keyword>
<comment type="caution">
    <text evidence="1">The sequence shown here is derived from an EMBL/GenBank/DDBJ whole genome shotgun (WGS) entry which is preliminary data.</text>
</comment>
<name>A0ABV6BA63_9GAMM</name>
<sequence>MTSIFFGVLSLSCLALSCAAYWHARKVLKRQGTERESMARAHRIVMDFANAYRMPDDLRKVTEIRRLREAVQQYSIDACASMNDGEVVQVDGAEVFNFNKVKQIVNGRSIC</sequence>
<dbReference type="RefSeq" id="WP_377241333.1">
    <property type="nucleotide sequence ID" value="NZ_JBHLXP010000001.1"/>
</dbReference>
<protein>
    <recommendedName>
        <fullName evidence="3">DUF945 family protein</fullName>
    </recommendedName>
</protein>
<accession>A0ABV6BA63</accession>